<keyword evidence="3" id="KW-1185">Reference proteome</keyword>
<protein>
    <submittedName>
        <fullName evidence="2">Uncharacterized protein</fullName>
    </submittedName>
</protein>
<accession>A0AAV0PQY0</accession>
<proteinExistence type="predicted"/>
<gene>
    <name evidence="2" type="ORF">LITE_LOCUS39416</name>
</gene>
<comment type="caution">
    <text evidence="2">The sequence shown here is derived from an EMBL/GenBank/DDBJ whole genome shotgun (WGS) entry which is preliminary data.</text>
</comment>
<organism evidence="2 3">
    <name type="scientific">Linum tenue</name>
    <dbReference type="NCBI Taxonomy" id="586396"/>
    <lineage>
        <taxon>Eukaryota</taxon>
        <taxon>Viridiplantae</taxon>
        <taxon>Streptophyta</taxon>
        <taxon>Embryophyta</taxon>
        <taxon>Tracheophyta</taxon>
        <taxon>Spermatophyta</taxon>
        <taxon>Magnoliopsida</taxon>
        <taxon>eudicotyledons</taxon>
        <taxon>Gunneridae</taxon>
        <taxon>Pentapetalae</taxon>
        <taxon>rosids</taxon>
        <taxon>fabids</taxon>
        <taxon>Malpighiales</taxon>
        <taxon>Linaceae</taxon>
        <taxon>Linum</taxon>
    </lineage>
</organism>
<feature type="compositionally biased region" description="Basic residues" evidence="1">
    <location>
        <begin position="27"/>
        <end position="36"/>
    </location>
</feature>
<name>A0AAV0PQY0_9ROSI</name>
<evidence type="ECO:0000313" key="2">
    <source>
        <dbReference type="EMBL" id="CAI0472857.1"/>
    </source>
</evidence>
<dbReference type="Proteomes" id="UP001154282">
    <property type="component" value="Unassembled WGS sequence"/>
</dbReference>
<feature type="region of interest" description="Disordered" evidence="1">
    <location>
        <begin position="1"/>
        <end position="36"/>
    </location>
</feature>
<evidence type="ECO:0000256" key="1">
    <source>
        <dbReference type="SAM" id="MobiDB-lite"/>
    </source>
</evidence>
<evidence type="ECO:0000313" key="3">
    <source>
        <dbReference type="Proteomes" id="UP001154282"/>
    </source>
</evidence>
<sequence length="36" mass="3804">MAGTTSFHRGATGASAWLHGGHVAGRPGRRTSRSRR</sequence>
<dbReference type="EMBL" id="CAMGYJ010000009">
    <property type="protein sequence ID" value="CAI0472857.1"/>
    <property type="molecule type" value="Genomic_DNA"/>
</dbReference>
<dbReference type="AlphaFoldDB" id="A0AAV0PQY0"/>
<reference evidence="2" key="1">
    <citation type="submission" date="2022-08" db="EMBL/GenBank/DDBJ databases">
        <authorList>
            <person name="Gutierrez-Valencia J."/>
        </authorList>
    </citation>
    <scope>NUCLEOTIDE SEQUENCE</scope>
</reference>